<feature type="domain" description="ABC transporter" evidence="14">
    <location>
        <begin position="1101"/>
        <end position="1350"/>
    </location>
</feature>
<evidence type="ECO:0000259" key="15">
    <source>
        <dbReference type="PROSITE" id="PS50929"/>
    </source>
</evidence>
<dbReference type="FunFam" id="3.40.50.300:FF:001530">
    <property type="entry name" value="ABC multidrug transporter (Eurofung)"/>
    <property type="match status" value="1"/>
</dbReference>
<evidence type="ECO:0000256" key="2">
    <source>
        <dbReference type="ARBA" id="ARBA00007577"/>
    </source>
</evidence>
<evidence type="ECO:0000256" key="11">
    <source>
        <dbReference type="ARBA" id="ARBA00023180"/>
    </source>
</evidence>
<keyword evidence="4" id="KW-1003">Cell membrane</keyword>
<dbReference type="FunFam" id="1.20.1560.10:FF:000057">
    <property type="entry name" value="ABC multidrug transporter SitT"/>
    <property type="match status" value="2"/>
</dbReference>
<dbReference type="PROSITE" id="PS50893">
    <property type="entry name" value="ABC_TRANSPORTER_2"/>
    <property type="match status" value="2"/>
</dbReference>
<dbReference type="InterPro" id="IPR017871">
    <property type="entry name" value="ABC_transporter-like_CS"/>
</dbReference>
<dbReference type="FunFam" id="3.40.50.300:FF:000913">
    <property type="entry name" value="ABC multidrug transporter SitT"/>
    <property type="match status" value="1"/>
</dbReference>
<proteinExistence type="inferred from homology"/>
<keyword evidence="7" id="KW-0547">Nucleotide-binding</keyword>
<feature type="compositionally biased region" description="Polar residues" evidence="12">
    <location>
        <begin position="32"/>
        <end position="41"/>
    </location>
</feature>
<feature type="transmembrane region" description="Helical" evidence="13">
    <location>
        <begin position="1037"/>
        <end position="1061"/>
    </location>
</feature>
<keyword evidence="17" id="KW-1185">Reference proteome</keyword>
<feature type="transmembrane region" description="Helical" evidence="13">
    <location>
        <begin position="1005"/>
        <end position="1025"/>
    </location>
</feature>
<dbReference type="OrthoDB" id="6500128at2759"/>
<dbReference type="Gene3D" id="1.20.1560.10">
    <property type="entry name" value="ABC transporter type 1, transmembrane domain"/>
    <property type="match status" value="1"/>
</dbReference>
<comment type="similarity">
    <text evidence="2">Belongs to the ABC transporter superfamily. ABCB family. Multidrug resistance exporter (TC 3.A.1.201) subfamily.</text>
</comment>
<feature type="transmembrane region" description="Helical" evidence="13">
    <location>
        <begin position="251"/>
        <end position="270"/>
    </location>
</feature>
<dbReference type="RefSeq" id="XP_041554703.1">
    <property type="nucleotide sequence ID" value="XM_041701860.1"/>
</dbReference>
<keyword evidence="6" id="KW-0677">Repeat</keyword>
<dbReference type="GO" id="GO:0090374">
    <property type="term" value="P:oligopeptide export from mitochondrion"/>
    <property type="evidence" value="ECO:0007669"/>
    <property type="project" value="TreeGrafter"/>
</dbReference>
<dbReference type="GO" id="GO:0016887">
    <property type="term" value="F:ATP hydrolysis activity"/>
    <property type="evidence" value="ECO:0007669"/>
    <property type="project" value="InterPro"/>
</dbReference>
<evidence type="ECO:0000256" key="8">
    <source>
        <dbReference type="ARBA" id="ARBA00022840"/>
    </source>
</evidence>
<evidence type="ECO:0000256" key="12">
    <source>
        <dbReference type="SAM" id="MobiDB-lite"/>
    </source>
</evidence>
<evidence type="ECO:0000256" key="4">
    <source>
        <dbReference type="ARBA" id="ARBA00022475"/>
    </source>
</evidence>
<dbReference type="PROSITE" id="PS00211">
    <property type="entry name" value="ABC_TRANSPORTER_1"/>
    <property type="match status" value="2"/>
</dbReference>
<reference evidence="16" key="2">
    <citation type="submission" date="2021-02" db="EMBL/GenBank/DDBJ databases">
        <title>Aspergillus puulaauensis MK2 genome sequence.</title>
        <authorList>
            <person name="Futagami T."/>
            <person name="Mori K."/>
            <person name="Kadooka C."/>
            <person name="Tanaka T."/>
        </authorList>
    </citation>
    <scope>NUCLEOTIDE SEQUENCE</scope>
    <source>
        <strain evidence="16">MK2</strain>
    </source>
</reference>
<feature type="compositionally biased region" description="Low complexity" evidence="12">
    <location>
        <begin position="708"/>
        <end position="721"/>
    </location>
</feature>
<dbReference type="InterPro" id="IPR003439">
    <property type="entry name" value="ABC_transporter-like_ATP-bd"/>
</dbReference>
<keyword evidence="9 13" id="KW-1133">Transmembrane helix</keyword>
<evidence type="ECO:0000259" key="14">
    <source>
        <dbReference type="PROSITE" id="PS50893"/>
    </source>
</evidence>
<dbReference type="GO" id="GO:0005886">
    <property type="term" value="C:plasma membrane"/>
    <property type="evidence" value="ECO:0007669"/>
    <property type="project" value="UniProtKB-SubCell"/>
</dbReference>
<dbReference type="EMBL" id="AP024445">
    <property type="protein sequence ID" value="BCS22509.1"/>
    <property type="molecule type" value="Genomic_DNA"/>
</dbReference>
<feature type="transmembrane region" description="Helical" evidence="13">
    <location>
        <begin position="355"/>
        <end position="379"/>
    </location>
</feature>
<feature type="transmembrane region" description="Helical" evidence="13">
    <location>
        <begin position="819"/>
        <end position="846"/>
    </location>
</feature>
<feature type="domain" description="ABC transmembrane type-1" evidence="15">
    <location>
        <begin position="127"/>
        <end position="419"/>
    </location>
</feature>
<keyword evidence="5 13" id="KW-0812">Transmembrane</keyword>
<dbReference type="CDD" id="cd18578">
    <property type="entry name" value="ABC_6TM_Pgp_ABCB1_D2_like"/>
    <property type="match status" value="1"/>
</dbReference>
<dbReference type="GeneID" id="64972514"/>
<dbReference type="Gene3D" id="3.40.50.300">
    <property type="entry name" value="P-loop containing nucleotide triphosphate hydrolases"/>
    <property type="match status" value="2"/>
</dbReference>
<dbReference type="PANTHER" id="PTHR43394:SF11">
    <property type="entry name" value="ATP-BINDING CASSETTE TRANSPORTER"/>
    <property type="match status" value="1"/>
</dbReference>
<evidence type="ECO:0000256" key="9">
    <source>
        <dbReference type="ARBA" id="ARBA00022989"/>
    </source>
</evidence>
<evidence type="ECO:0000256" key="13">
    <source>
        <dbReference type="SAM" id="Phobius"/>
    </source>
</evidence>
<dbReference type="SUPFAM" id="SSF52540">
    <property type="entry name" value="P-loop containing nucleoside triphosphate hydrolases"/>
    <property type="match status" value="2"/>
</dbReference>
<feature type="transmembrane region" description="Helical" evidence="13">
    <location>
        <begin position="121"/>
        <end position="146"/>
    </location>
</feature>
<dbReference type="GO" id="GO:0005524">
    <property type="term" value="F:ATP binding"/>
    <property type="evidence" value="ECO:0007669"/>
    <property type="project" value="UniProtKB-KW"/>
</dbReference>
<evidence type="ECO:0000256" key="1">
    <source>
        <dbReference type="ARBA" id="ARBA00004651"/>
    </source>
</evidence>
<feature type="region of interest" description="Disordered" evidence="12">
    <location>
        <begin position="707"/>
        <end position="726"/>
    </location>
</feature>
<name>A0A7R8AK66_9EURO</name>
<dbReference type="InterPro" id="IPR027417">
    <property type="entry name" value="P-loop_NTPase"/>
</dbReference>
<evidence type="ECO:0000313" key="16">
    <source>
        <dbReference type="EMBL" id="BCS22509.1"/>
    </source>
</evidence>
<dbReference type="Pfam" id="PF00005">
    <property type="entry name" value="ABC_tran"/>
    <property type="match status" value="2"/>
</dbReference>
<dbReference type="GO" id="GO:0005743">
    <property type="term" value="C:mitochondrial inner membrane"/>
    <property type="evidence" value="ECO:0007669"/>
    <property type="project" value="TreeGrafter"/>
</dbReference>
<dbReference type="PANTHER" id="PTHR43394">
    <property type="entry name" value="ATP-DEPENDENT PERMEASE MDL1, MITOCHONDRIAL"/>
    <property type="match status" value="1"/>
</dbReference>
<evidence type="ECO:0000256" key="5">
    <source>
        <dbReference type="ARBA" id="ARBA00022692"/>
    </source>
</evidence>
<evidence type="ECO:0000256" key="6">
    <source>
        <dbReference type="ARBA" id="ARBA00022737"/>
    </source>
</evidence>
<feature type="transmembrane region" description="Helical" evidence="13">
    <location>
        <begin position="391"/>
        <end position="411"/>
    </location>
</feature>
<feature type="transmembrane region" description="Helical" evidence="13">
    <location>
        <begin position="889"/>
        <end position="916"/>
    </location>
</feature>
<keyword evidence="10 13" id="KW-0472">Membrane</keyword>
<sequence>MSGLQECEVLARTRAFGGSESPPSASFYPALTTIQPSSSPGSGCDGLQGSESSEANLERVFYQGDDSKTSFTVAPLGTPEGEKAAGEADDAQILIKPDKENVEKKGTNGFLRVFTFGDTKLYVLECIAVVAAVASGVALALVNLVIGRFMTLLSDFSFSDASSIPDNFMSAVRTSALYFVYIGIARLVATYIYASLFTYVAYHLTRNVRQSYLRAAFSQEITYYDMGTSGSISQQATTNGKLIQSGIAEKLGIVIQAISTFLAAFVIAFVKQWKLTLILIFMVPTLLIVLGGAGAIDAMIETKILQIYAQAGSYAENILGGVRTIETFSLRSRVMAKYSSYLQDAYTQGVRKNKLYGIVFGGQYFVTYAGMGLAFWQGIAMLDRGEISDLGTVFTVLFSVIIAASTVMQIMPHMVTFSRAATAASELFALIDRQSEINPFDESGDKPDETAGVIDLHGIQFSYPTRPDVTVLEDFTLNIPAGKVTALVGPSGSGKSTIIGLLERWYNPCEGGISLDGKDISQLNLKWLRTNVRLVQQEPVLFNGSVFDNIANGLVGTKWEAASQADQMQRVQEAAKLAFAHDFIQDLPNGYHTRIGERGGLLSGGQKQRIAIARSVISEPKILLLDEATSALDPHAEGIVQKALDSASENRTTIVIAHKLATIRNADNIVVMSQGKIMEQGHHEELVSMNGVYATLVKAQDLAPANIESHGSEGTSSSEGSENGDDHIDRVQSIAKVGTAQAQQMAALKDRENHELYDKAGIIRNIWKLLRRTPDLWLWFTVTLATCVAGAAVNPGQALLLGKIMTVFNSPDFVSRGNFISLMFFVMSLGILVVYFCMGWSTNTIAQALSRKMRREILESFLRQDLQFFDRPENTVGALISRLDSYPQAILELMGFSIAIILMSVVNIVASSVLAIVVSWKLGLVGVFAGLPPMMLGGYARVRLEAKMDDDMGERLSASASVASESVMAIRTVSSLAIEDAVLRKYVNELDCAISKASGPMFHMMTWFSLTQSVEYFVLALGFWWGSKLITDGEITFYQFIVSFMGVYFSGQATALAFSFASSFTKANQAANYYFWLDGLEGNIRETDDNREKGPDGCNSYDFQDVQFSYPLAPDNRVLKGISLSIQRGEFVAFVGASGCGKSTMVSLLERFYDPTSGTIAINSSTPLSSLNPHLYRKEVALVQQEPTLFPGTIRENISQGVPDSDLNTAGLAPDEVLEEACRAANAWDFISSLPQGLNTPCGSGTSGSQLSGGQRQRIAIARALVRKPGVILLDEATSALDTESEKLVQAALMEAAASKDRITIAVAHRLSTVRDANCIFVFYAGRVVEVGSHAELVARGGMYARMCEAQRLDGTA</sequence>
<dbReference type="KEGG" id="apuu:APUU_30734A"/>
<accession>A0A7R8AK66</accession>
<feature type="transmembrane region" description="Helical" evidence="13">
    <location>
        <begin position="776"/>
        <end position="799"/>
    </location>
</feature>
<dbReference type="SUPFAM" id="SSF90123">
    <property type="entry name" value="ABC transporter transmembrane region"/>
    <property type="match status" value="2"/>
</dbReference>
<protein>
    <submittedName>
        <fullName evidence="16">Uncharacterized protein</fullName>
    </submittedName>
</protein>
<dbReference type="SMART" id="SM00382">
    <property type="entry name" value="AAA"/>
    <property type="match status" value="2"/>
</dbReference>
<dbReference type="CDD" id="cd03249">
    <property type="entry name" value="ABC_MTABC3_MDL1_MDL2"/>
    <property type="match status" value="2"/>
</dbReference>
<feature type="region of interest" description="Disordered" evidence="12">
    <location>
        <begin position="14"/>
        <end position="52"/>
    </location>
</feature>
<dbReference type="InterPro" id="IPR036640">
    <property type="entry name" value="ABC1_TM_sf"/>
</dbReference>
<keyword evidence="11" id="KW-0325">Glycoprotein</keyword>
<evidence type="ECO:0000256" key="3">
    <source>
        <dbReference type="ARBA" id="ARBA00022448"/>
    </source>
</evidence>
<dbReference type="InterPro" id="IPR011527">
    <property type="entry name" value="ABC1_TM_dom"/>
</dbReference>
<evidence type="ECO:0000313" key="17">
    <source>
        <dbReference type="Proteomes" id="UP000654913"/>
    </source>
</evidence>
<dbReference type="InterPro" id="IPR039421">
    <property type="entry name" value="Type_1_exporter"/>
</dbReference>
<keyword evidence="8" id="KW-0067">ATP-binding</keyword>
<feature type="domain" description="ABC transmembrane type-1" evidence="15">
    <location>
        <begin position="782"/>
        <end position="1066"/>
    </location>
</feature>
<dbReference type="Proteomes" id="UP000654913">
    <property type="component" value="Chromosome 3"/>
</dbReference>
<feature type="transmembrane region" description="Helical" evidence="13">
    <location>
        <begin position="178"/>
        <end position="202"/>
    </location>
</feature>
<dbReference type="InterPro" id="IPR003593">
    <property type="entry name" value="AAA+_ATPase"/>
</dbReference>
<keyword evidence="3" id="KW-0813">Transport</keyword>
<dbReference type="CDD" id="cd18577">
    <property type="entry name" value="ABC_6TM_Pgp_ABCB1_D1_like"/>
    <property type="match status" value="1"/>
</dbReference>
<dbReference type="Pfam" id="PF00664">
    <property type="entry name" value="ABC_membrane"/>
    <property type="match status" value="2"/>
</dbReference>
<dbReference type="GO" id="GO:0015421">
    <property type="term" value="F:ABC-type oligopeptide transporter activity"/>
    <property type="evidence" value="ECO:0007669"/>
    <property type="project" value="TreeGrafter"/>
</dbReference>
<evidence type="ECO:0000256" key="7">
    <source>
        <dbReference type="ARBA" id="ARBA00022741"/>
    </source>
</evidence>
<gene>
    <name evidence="16" type="ORF">APUU_30734A</name>
</gene>
<organism evidence="16 17">
    <name type="scientific">Aspergillus puulaauensis</name>
    <dbReference type="NCBI Taxonomy" id="1220207"/>
    <lineage>
        <taxon>Eukaryota</taxon>
        <taxon>Fungi</taxon>
        <taxon>Dikarya</taxon>
        <taxon>Ascomycota</taxon>
        <taxon>Pezizomycotina</taxon>
        <taxon>Eurotiomycetes</taxon>
        <taxon>Eurotiomycetidae</taxon>
        <taxon>Eurotiales</taxon>
        <taxon>Aspergillaceae</taxon>
        <taxon>Aspergillus</taxon>
    </lineage>
</organism>
<reference evidence="16" key="1">
    <citation type="submission" date="2021-01" db="EMBL/GenBank/DDBJ databases">
        <authorList>
            <consortium name="Aspergillus puulaauensis MK2 genome sequencing consortium"/>
            <person name="Kazuki M."/>
            <person name="Futagami T."/>
        </authorList>
    </citation>
    <scope>NUCLEOTIDE SEQUENCE</scope>
    <source>
        <strain evidence="16">MK2</strain>
    </source>
</reference>
<comment type="subcellular location">
    <subcellularLocation>
        <location evidence="1">Cell membrane</location>
        <topology evidence="1">Multi-pass membrane protein</topology>
    </subcellularLocation>
</comment>
<dbReference type="PROSITE" id="PS50929">
    <property type="entry name" value="ABC_TM1F"/>
    <property type="match status" value="2"/>
</dbReference>
<feature type="transmembrane region" description="Helical" evidence="13">
    <location>
        <begin position="276"/>
        <end position="296"/>
    </location>
</feature>
<feature type="domain" description="ABC transporter" evidence="14">
    <location>
        <begin position="454"/>
        <end position="699"/>
    </location>
</feature>
<evidence type="ECO:0000256" key="10">
    <source>
        <dbReference type="ARBA" id="ARBA00023136"/>
    </source>
</evidence>